<dbReference type="AlphaFoldDB" id="A0A9P0DZD2"/>
<evidence type="ECO:0000256" key="1">
    <source>
        <dbReference type="SAM" id="MobiDB-lite"/>
    </source>
</evidence>
<feature type="region of interest" description="Disordered" evidence="1">
    <location>
        <begin position="260"/>
        <end position="285"/>
    </location>
</feature>
<evidence type="ECO:0008006" key="5">
    <source>
        <dbReference type="Google" id="ProtNLM"/>
    </source>
</evidence>
<gene>
    <name evidence="3" type="ORF">PHYEVI_LOCUS6290</name>
</gene>
<feature type="compositionally biased region" description="Basic and acidic residues" evidence="1">
    <location>
        <begin position="204"/>
        <end position="218"/>
    </location>
</feature>
<keyword evidence="2" id="KW-0472">Membrane</keyword>
<dbReference type="OrthoDB" id="10029527at2759"/>
<name>A0A9P0DZD2_PHYSR</name>
<dbReference type="Proteomes" id="UP001153712">
    <property type="component" value="Chromosome 3"/>
</dbReference>
<sequence length="285" mass="31903">MVHLEVKFFSVLFLSCLALFLWDSLLTNPEKYTPKYTDIFDSTRIAIYDLVLNLKTLRRENPSTFCISLSLAFFVLRIIASTISGYEFIYYTLLVAFFLPLGFKLLPEEQAQRCKNSIKSVFNVSGILAEEELIPFINTDFINVDNDLDSLLTDRTADSVSTSLISGISGMPSHLDVIDNANDVDEDDLIPNRSVSCELSSDSDSEHKDISFESSHFSRDSSSEDERLLLKNDAPVASASPLSGTILNFVKSVVYKNEAPIKRQNSNSSSSSSDFEFVYKDDVKS</sequence>
<keyword evidence="2" id="KW-0812">Transmembrane</keyword>
<feature type="region of interest" description="Disordered" evidence="1">
    <location>
        <begin position="196"/>
        <end position="218"/>
    </location>
</feature>
<feature type="transmembrane region" description="Helical" evidence="2">
    <location>
        <begin position="6"/>
        <end position="26"/>
    </location>
</feature>
<reference evidence="3" key="1">
    <citation type="submission" date="2022-01" db="EMBL/GenBank/DDBJ databases">
        <authorList>
            <person name="King R."/>
        </authorList>
    </citation>
    <scope>NUCLEOTIDE SEQUENCE</scope>
</reference>
<organism evidence="3 4">
    <name type="scientific">Phyllotreta striolata</name>
    <name type="common">Striped flea beetle</name>
    <name type="synonym">Crioceris striolata</name>
    <dbReference type="NCBI Taxonomy" id="444603"/>
    <lineage>
        <taxon>Eukaryota</taxon>
        <taxon>Metazoa</taxon>
        <taxon>Ecdysozoa</taxon>
        <taxon>Arthropoda</taxon>
        <taxon>Hexapoda</taxon>
        <taxon>Insecta</taxon>
        <taxon>Pterygota</taxon>
        <taxon>Neoptera</taxon>
        <taxon>Endopterygota</taxon>
        <taxon>Coleoptera</taxon>
        <taxon>Polyphaga</taxon>
        <taxon>Cucujiformia</taxon>
        <taxon>Chrysomeloidea</taxon>
        <taxon>Chrysomelidae</taxon>
        <taxon>Galerucinae</taxon>
        <taxon>Alticini</taxon>
        <taxon>Phyllotreta</taxon>
    </lineage>
</organism>
<evidence type="ECO:0000313" key="4">
    <source>
        <dbReference type="Proteomes" id="UP001153712"/>
    </source>
</evidence>
<keyword evidence="2" id="KW-1133">Transmembrane helix</keyword>
<evidence type="ECO:0000256" key="2">
    <source>
        <dbReference type="SAM" id="Phobius"/>
    </source>
</evidence>
<protein>
    <recommendedName>
        <fullName evidence="5">Reticulon-like protein</fullName>
    </recommendedName>
</protein>
<keyword evidence="4" id="KW-1185">Reference proteome</keyword>
<proteinExistence type="predicted"/>
<accession>A0A9P0DZD2</accession>
<evidence type="ECO:0000313" key="3">
    <source>
        <dbReference type="EMBL" id="CAH1181003.1"/>
    </source>
</evidence>
<dbReference type="EMBL" id="OU900096">
    <property type="protein sequence ID" value="CAH1181003.1"/>
    <property type="molecule type" value="Genomic_DNA"/>
</dbReference>